<keyword evidence="4 7" id="KW-0812">Transmembrane</keyword>
<evidence type="ECO:0000256" key="3">
    <source>
        <dbReference type="ARBA" id="ARBA00022475"/>
    </source>
</evidence>
<evidence type="ECO:0000259" key="8">
    <source>
        <dbReference type="PROSITE" id="PS50928"/>
    </source>
</evidence>
<dbReference type="InterPro" id="IPR035906">
    <property type="entry name" value="MetI-like_sf"/>
</dbReference>
<evidence type="ECO:0000313" key="10">
    <source>
        <dbReference type="Proteomes" id="UP000429958"/>
    </source>
</evidence>
<name>A0A7X2NJ95_9CLOT</name>
<gene>
    <name evidence="9" type="ORF">FYJ39_04280</name>
</gene>
<dbReference type="PANTHER" id="PTHR43005:SF1">
    <property type="entry name" value="SPERMIDINE_PUTRESCINE TRANSPORT SYSTEM PERMEASE PROTEIN"/>
    <property type="match status" value="1"/>
</dbReference>
<dbReference type="SUPFAM" id="SSF161098">
    <property type="entry name" value="MetI-like"/>
    <property type="match status" value="1"/>
</dbReference>
<feature type="transmembrane region" description="Helical" evidence="7">
    <location>
        <begin position="178"/>
        <end position="200"/>
    </location>
</feature>
<keyword evidence="6 7" id="KW-0472">Membrane</keyword>
<dbReference type="GO" id="GO:0055085">
    <property type="term" value="P:transmembrane transport"/>
    <property type="evidence" value="ECO:0007669"/>
    <property type="project" value="InterPro"/>
</dbReference>
<dbReference type="Gene3D" id="1.10.3720.10">
    <property type="entry name" value="MetI-like"/>
    <property type="match status" value="1"/>
</dbReference>
<dbReference type="InterPro" id="IPR000515">
    <property type="entry name" value="MetI-like"/>
</dbReference>
<evidence type="ECO:0000256" key="7">
    <source>
        <dbReference type="RuleBase" id="RU363032"/>
    </source>
</evidence>
<feature type="transmembrane region" description="Helical" evidence="7">
    <location>
        <begin position="95"/>
        <end position="116"/>
    </location>
</feature>
<keyword evidence="5 7" id="KW-1133">Transmembrane helix</keyword>
<comment type="subcellular location">
    <subcellularLocation>
        <location evidence="1 7">Cell membrane</location>
        <topology evidence="1 7">Multi-pass membrane protein</topology>
    </subcellularLocation>
</comment>
<accession>A0A7X2NJ95</accession>
<dbReference type="Pfam" id="PF00528">
    <property type="entry name" value="BPD_transp_1"/>
    <property type="match status" value="1"/>
</dbReference>
<protein>
    <submittedName>
        <fullName evidence="9">Sugar ABC transporter permease</fullName>
    </submittedName>
</protein>
<evidence type="ECO:0000256" key="4">
    <source>
        <dbReference type="ARBA" id="ARBA00022692"/>
    </source>
</evidence>
<dbReference type="Proteomes" id="UP000429958">
    <property type="component" value="Unassembled WGS sequence"/>
</dbReference>
<feature type="transmembrane region" description="Helical" evidence="7">
    <location>
        <begin position="128"/>
        <end position="148"/>
    </location>
</feature>
<evidence type="ECO:0000256" key="6">
    <source>
        <dbReference type="ARBA" id="ARBA00023136"/>
    </source>
</evidence>
<feature type="domain" description="ABC transmembrane type-1" evidence="8">
    <location>
        <begin position="91"/>
        <end position="305"/>
    </location>
</feature>
<dbReference type="PROSITE" id="PS50928">
    <property type="entry name" value="ABC_TM1"/>
    <property type="match status" value="1"/>
</dbReference>
<keyword evidence="2 7" id="KW-0813">Transport</keyword>
<dbReference type="EMBL" id="VUMD01000003">
    <property type="protein sequence ID" value="MSS35820.1"/>
    <property type="molecule type" value="Genomic_DNA"/>
</dbReference>
<evidence type="ECO:0000256" key="5">
    <source>
        <dbReference type="ARBA" id="ARBA00022989"/>
    </source>
</evidence>
<dbReference type="CDD" id="cd06261">
    <property type="entry name" value="TM_PBP2"/>
    <property type="match status" value="1"/>
</dbReference>
<feature type="transmembrane region" description="Helical" evidence="7">
    <location>
        <begin position="31"/>
        <end position="53"/>
    </location>
</feature>
<evidence type="ECO:0000256" key="2">
    <source>
        <dbReference type="ARBA" id="ARBA00022448"/>
    </source>
</evidence>
<organism evidence="9 10">
    <name type="scientific">Clostridium porci</name>
    <dbReference type="NCBI Taxonomy" id="2605778"/>
    <lineage>
        <taxon>Bacteria</taxon>
        <taxon>Bacillati</taxon>
        <taxon>Bacillota</taxon>
        <taxon>Clostridia</taxon>
        <taxon>Eubacteriales</taxon>
        <taxon>Clostridiaceae</taxon>
        <taxon>Clostridium</taxon>
    </lineage>
</organism>
<comment type="similarity">
    <text evidence="7">Belongs to the binding-protein-dependent transport system permease family.</text>
</comment>
<evidence type="ECO:0000256" key="1">
    <source>
        <dbReference type="ARBA" id="ARBA00004651"/>
    </source>
</evidence>
<evidence type="ECO:0000313" key="9">
    <source>
        <dbReference type="EMBL" id="MSS35820.1"/>
    </source>
</evidence>
<feature type="transmembrane region" description="Helical" evidence="7">
    <location>
        <begin position="255"/>
        <end position="275"/>
    </location>
</feature>
<dbReference type="GO" id="GO:0005886">
    <property type="term" value="C:plasma membrane"/>
    <property type="evidence" value="ECO:0007669"/>
    <property type="project" value="UniProtKB-SubCell"/>
</dbReference>
<reference evidence="9 10" key="1">
    <citation type="submission" date="2019-08" db="EMBL/GenBank/DDBJ databases">
        <title>In-depth cultivation of the pig gut microbiome towards novel bacterial diversity and tailored functional studies.</title>
        <authorList>
            <person name="Wylensek D."/>
            <person name="Hitch T.C.A."/>
            <person name="Clavel T."/>
        </authorList>
    </citation>
    <scope>NUCLEOTIDE SEQUENCE [LARGE SCALE GENOMIC DNA]</scope>
    <source>
        <strain evidence="9 10">WCA-389-WT-23D1</strain>
    </source>
</reference>
<keyword evidence="3" id="KW-1003">Cell membrane</keyword>
<proteinExistence type="inferred from homology"/>
<sequence>MSQGLRKTLWAAPYFIRKVANILKQAKHKNYAQWVFVLPAMLVVGALLIYPIFSSLYYSLTTKHLIKSTYEFVGLKNYSIVLQDKNFYRAFLTSIIWTICSLTGQVLIGFSAALAVNRVRRGKGIYRTLMIIPWAFPSIVIALSWKWILNGVSGYIPNILVRLGICSQLPQFLSDSSLVLLTLVFINVWFGAPMIMVNVLSALQTIPRDQYEAAQIDGASHFQQFCHITMPHIRVVVGLLMVLRTIWIFNNFDLIYLITGGGPANATTTVPIYAYNMGWGTKLLGRSSAVTILLLAFLLCICAIYFTVIGKWEREDK</sequence>
<keyword evidence="10" id="KW-1185">Reference proteome</keyword>
<dbReference type="PANTHER" id="PTHR43005">
    <property type="entry name" value="BLR7065 PROTEIN"/>
    <property type="match status" value="1"/>
</dbReference>
<feature type="transmembrane region" description="Helical" evidence="7">
    <location>
        <begin position="287"/>
        <end position="308"/>
    </location>
</feature>
<comment type="caution">
    <text evidence="9">The sequence shown here is derived from an EMBL/GenBank/DDBJ whole genome shotgun (WGS) entry which is preliminary data.</text>
</comment>
<dbReference type="AlphaFoldDB" id="A0A7X2NJ95"/>